<dbReference type="Proteomes" id="UP000007488">
    <property type="component" value="Chromosome"/>
</dbReference>
<reference evidence="1 2" key="1">
    <citation type="journal article" date="2011" name="Stand. Genomic Sci.">
        <title>Complete genome sequence of Syntrophobotulus glycolicus type strain (FlGlyR).</title>
        <authorList>
            <person name="Han C."/>
            <person name="Mwirichia R."/>
            <person name="Chertkov O."/>
            <person name="Held B."/>
            <person name="Lapidus A."/>
            <person name="Nolan M."/>
            <person name="Lucas S."/>
            <person name="Hammon N."/>
            <person name="Deshpande S."/>
            <person name="Cheng J.F."/>
            <person name="Tapia R."/>
            <person name="Goodwin L."/>
            <person name="Pitluck S."/>
            <person name="Huntemann M."/>
            <person name="Liolios K."/>
            <person name="Ivanova N."/>
            <person name="Pagani I."/>
            <person name="Mavromatis K."/>
            <person name="Ovchinikova G."/>
            <person name="Pati A."/>
            <person name="Chen A."/>
            <person name="Palaniappan K."/>
            <person name="Land M."/>
            <person name="Hauser L."/>
            <person name="Brambilla E.M."/>
            <person name="Rohde M."/>
            <person name="Spring S."/>
            <person name="Sikorski J."/>
            <person name="Goker M."/>
            <person name="Woyke T."/>
            <person name="Bristow J."/>
            <person name="Eisen J.A."/>
            <person name="Markowitz V."/>
            <person name="Hugenholtz P."/>
            <person name="Kyrpides N.C."/>
            <person name="Klenk H.P."/>
            <person name="Detter J.C."/>
        </authorList>
    </citation>
    <scope>NUCLEOTIDE SEQUENCE [LARGE SCALE GENOMIC DNA]</scope>
    <source>
        <strain evidence="2">DSM 8271 / FlGlyR</strain>
    </source>
</reference>
<dbReference type="KEGG" id="sgy:Sgly_2407"/>
<sequence>MIKSEFEKKLKTIPEVEPDAEDLELLKIAGQTEYNGKISLRVPKSLHKELVEDAKKEGISLNQFILYKLAK</sequence>
<accession>F0SVC1</accession>
<evidence type="ECO:0000313" key="2">
    <source>
        <dbReference type="Proteomes" id="UP000007488"/>
    </source>
</evidence>
<dbReference type="SUPFAM" id="SSF47598">
    <property type="entry name" value="Ribbon-helix-helix"/>
    <property type="match status" value="1"/>
</dbReference>
<gene>
    <name evidence="1" type="ordered locus">Sgly_2407</name>
</gene>
<protein>
    <recommendedName>
        <fullName evidence="3">HicB family protein</fullName>
    </recommendedName>
</protein>
<dbReference type="eggNOG" id="COG4226">
    <property type="taxonomic scope" value="Bacteria"/>
</dbReference>
<evidence type="ECO:0008006" key="3">
    <source>
        <dbReference type="Google" id="ProtNLM"/>
    </source>
</evidence>
<dbReference type="RefSeq" id="WP_013625559.1">
    <property type="nucleotide sequence ID" value="NC_015172.1"/>
</dbReference>
<dbReference type="EMBL" id="CP002547">
    <property type="protein sequence ID" value="ADY56694.1"/>
    <property type="molecule type" value="Genomic_DNA"/>
</dbReference>
<dbReference type="Pfam" id="PF05534">
    <property type="entry name" value="HicB"/>
    <property type="match status" value="1"/>
</dbReference>
<dbReference type="HOGENOM" id="CLU_2738628_0_0_9"/>
<dbReference type="InterPro" id="IPR010985">
    <property type="entry name" value="Ribbon_hlx_hlx"/>
</dbReference>
<proteinExistence type="predicted"/>
<keyword evidence="2" id="KW-1185">Reference proteome</keyword>
<dbReference type="OrthoDB" id="5419659at2"/>
<dbReference type="InterPro" id="IPR013321">
    <property type="entry name" value="Arc_rbn_hlx_hlx"/>
</dbReference>
<name>F0SVC1_SYNGF</name>
<organism evidence="1 2">
    <name type="scientific">Syntrophobotulus glycolicus (strain DSM 8271 / FlGlyR)</name>
    <dbReference type="NCBI Taxonomy" id="645991"/>
    <lineage>
        <taxon>Bacteria</taxon>
        <taxon>Bacillati</taxon>
        <taxon>Bacillota</taxon>
        <taxon>Clostridia</taxon>
        <taxon>Eubacteriales</taxon>
        <taxon>Desulfitobacteriaceae</taxon>
        <taxon>Syntrophobotulus</taxon>
    </lineage>
</organism>
<dbReference type="STRING" id="645991.Sgly_2407"/>
<dbReference type="AlphaFoldDB" id="F0SVC1"/>
<dbReference type="InterPro" id="IPR008651">
    <property type="entry name" value="Uncharacterised_HicB"/>
</dbReference>
<evidence type="ECO:0000313" key="1">
    <source>
        <dbReference type="EMBL" id="ADY56694.1"/>
    </source>
</evidence>
<dbReference type="GO" id="GO:0006355">
    <property type="term" value="P:regulation of DNA-templated transcription"/>
    <property type="evidence" value="ECO:0007669"/>
    <property type="project" value="InterPro"/>
</dbReference>
<dbReference type="Gene3D" id="1.10.1220.10">
    <property type="entry name" value="Met repressor-like"/>
    <property type="match status" value="1"/>
</dbReference>
<reference evidence="2" key="2">
    <citation type="submission" date="2011-02" db="EMBL/GenBank/DDBJ databases">
        <title>The complete genome of Syntrophobotulus glycolicus DSM 8271.</title>
        <authorList>
            <person name="Lucas S."/>
            <person name="Copeland A."/>
            <person name="Lapidus A."/>
            <person name="Bruce D."/>
            <person name="Goodwin L."/>
            <person name="Pitluck S."/>
            <person name="Kyrpides N."/>
            <person name="Mavromatis K."/>
            <person name="Pagani I."/>
            <person name="Ivanova N."/>
            <person name="Mikhailova N."/>
            <person name="Chertkov O."/>
            <person name="Held B."/>
            <person name="Detter J.C."/>
            <person name="Tapia R."/>
            <person name="Han C."/>
            <person name="Land M."/>
            <person name="Hauser L."/>
            <person name="Markowitz V."/>
            <person name="Cheng J.-F."/>
            <person name="Hugenholtz P."/>
            <person name="Woyke T."/>
            <person name="Wu D."/>
            <person name="Spring S."/>
            <person name="Schroeder M."/>
            <person name="Brambilla E."/>
            <person name="Klenk H.-P."/>
            <person name="Eisen J.A."/>
        </authorList>
    </citation>
    <scope>NUCLEOTIDE SEQUENCE [LARGE SCALE GENOMIC DNA]</scope>
    <source>
        <strain evidence="2">DSM 8271 / FlGlyR</strain>
    </source>
</reference>